<dbReference type="Proteomes" id="UP000033882">
    <property type="component" value="Unassembled WGS sequence"/>
</dbReference>
<dbReference type="InterPro" id="IPR004821">
    <property type="entry name" value="Cyt_trans-like"/>
</dbReference>
<dbReference type="Gene3D" id="3.40.50.620">
    <property type="entry name" value="HUPs"/>
    <property type="match status" value="1"/>
</dbReference>
<evidence type="ECO:0000313" key="4">
    <source>
        <dbReference type="EMBL" id="KKU90599.1"/>
    </source>
</evidence>
<reference evidence="4 5" key="1">
    <citation type="journal article" date="2015" name="Nature">
        <title>rRNA introns, odd ribosomes, and small enigmatic genomes across a large radiation of phyla.</title>
        <authorList>
            <person name="Brown C.T."/>
            <person name="Hug L.A."/>
            <person name="Thomas B.C."/>
            <person name="Sharon I."/>
            <person name="Castelle C.J."/>
            <person name="Singh A."/>
            <person name="Wilkins M.J."/>
            <person name="Williams K.H."/>
            <person name="Banfield J.F."/>
        </authorList>
    </citation>
    <scope>NUCLEOTIDE SEQUENCE [LARGE SCALE GENOMIC DNA]</scope>
</reference>
<sequence>MHLLDHKKKVVKDPRALLAIVEGLRAQGCRIIVTIGSWDMLHVGHVRYLMKAKEEGDVLIVGTDSERAIKLYKKNSMRPMVVQDERMEMLSYLECVDLILLLDDVDEEGRWQYGLIKEIQVDTFIITDDSYPPEQIEEIKQYCGEVKMLPRQAETSTSNLVFRILRDCLAPIITMLKERGLV</sequence>
<evidence type="ECO:0000256" key="1">
    <source>
        <dbReference type="ARBA" id="ARBA00022679"/>
    </source>
</evidence>
<keyword evidence="2" id="KW-0548">Nucleotidyltransferase</keyword>
<dbReference type="InterPro" id="IPR050385">
    <property type="entry name" value="Archaeal_FAD_synthase"/>
</dbReference>
<dbReference type="PANTHER" id="PTHR43793:SF1">
    <property type="entry name" value="FAD SYNTHASE"/>
    <property type="match status" value="1"/>
</dbReference>
<gene>
    <name evidence="4" type="ORF">UY19_C0001G0076</name>
</gene>
<dbReference type="GO" id="GO:0016779">
    <property type="term" value="F:nucleotidyltransferase activity"/>
    <property type="evidence" value="ECO:0007669"/>
    <property type="project" value="UniProtKB-KW"/>
</dbReference>
<dbReference type="AlphaFoldDB" id="A0A0G1U965"/>
<dbReference type="SUPFAM" id="SSF52374">
    <property type="entry name" value="Nucleotidylyl transferase"/>
    <property type="match status" value="1"/>
</dbReference>
<feature type="domain" description="Cytidyltransferase-like" evidence="3">
    <location>
        <begin position="34"/>
        <end position="148"/>
    </location>
</feature>
<organism evidence="4 5">
    <name type="scientific">Candidatus Wolfebacteria bacterium GW2011_GWA2_47_9b</name>
    <dbReference type="NCBI Taxonomy" id="1619005"/>
    <lineage>
        <taxon>Bacteria</taxon>
        <taxon>Candidatus Wolfeibacteriota</taxon>
    </lineage>
</organism>
<comment type="caution">
    <text evidence="4">The sequence shown here is derived from an EMBL/GenBank/DDBJ whole genome shotgun (WGS) entry which is preliminary data.</text>
</comment>
<evidence type="ECO:0000259" key="3">
    <source>
        <dbReference type="Pfam" id="PF01467"/>
    </source>
</evidence>
<dbReference type="PANTHER" id="PTHR43793">
    <property type="entry name" value="FAD SYNTHASE"/>
    <property type="match status" value="1"/>
</dbReference>
<dbReference type="InterPro" id="IPR014729">
    <property type="entry name" value="Rossmann-like_a/b/a_fold"/>
</dbReference>
<dbReference type="EMBL" id="LCPB01000001">
    <property type="protein sequence ID" value="KKU90599.1"/>
    <property type="molecule type" value="Genomic_DNA"/>
</dbReference>
<keyword evidence="1 4" id="KW-0808">Transferase</keyword>
<evidence type="ECO:0000313" key="5">
    <source>
        <dbReference type="Proteomes" id="UP000033882"/>
    </source>
</evidence>
<evidence type="ECO:0000256" key="2">
    <source>
        <dbReference type="ARBA" id="ARBA00022695"/>
    </source>
</evidence>
<dbReference type="NCBIfam" id="TIGR00125">
    <property type="entry name" value="cyt_tran_rel"/>
    <property type="match status" value="1"/>
</dbReference>
<protein>
    <submittedName>
        <fullName evidence="4">Bifunctional synthase/transferase</fullName>
    </submittedName>
</protein>
<name>A0A0G1U965_9BACT</name>
<accession>A0A0G1U965</accession>
<proteinExistence type="predicted"/>
<dbReference type="Pfam" id="PF01467">
    <property type="entry name" value="CTP_transf_like"/>
    <property type="match status" value="1"/>
</dbReference>